<reference evidence="2" key="1">
    <citation type="journal article" date="2015" name="Nature">
        <title>Complex archaea that bridge the gap between prokaryotes and eukaryotes.</title>
        <authorList>
            <person name="Spang A."/>
            <person name="Saw J.H."/>
            <person name="Jorgensen S.L."/>
            <person name="Zaremba-Niedzwiedzka K."/>
            <person name="Martijn J."/>
            <person name="Lind A.E."/>
            <person name="van Eijk R."/>
            <person name="Schleper C."/>
            <person name="Guy L."/>
            <person name="Ettema T.J."/>
        </authorList>
    </citation>
    <scope>NUCLEOTIDE SEQUENCE</scope>
</reference>
<feature type="transmembrane region" description="Helical" evidence="1">
    <location>
        <begin position="7"/>
        <end position="26"/>
    </location>
</feature>
<proteinExistence type="predicted"/>
<evidence type="ECO:0000313" key="2">
    <source>
        <dbReference type="EMBL" id="KKM04428.1"/>
    </source>
</evidence>
<evidence type="ECO:0000256" key="1">
    <source>
        <dbReference type="SAM" id="Phobius"/>
    </source>
</evidence>
<keyword evidence="1" id="KW-0812">Transmembrane</keyword>
<dbReference type="AlphaFoldDB" id="A0A0F9JZT6"/>
<organism evidence="2">
    <name type="scientific">marine sediment metagenome</name>
    <dbReference type="NCBI Taxonomy" id="412755"/>
    <lineage>
        <taxon>unclassified sequences</taxon>
        <taxon>metagenomes</taxon>
        <taxon>ecological metagenomes</taxon>
    </lineage>
</organism>
<protein>
    <submittedName>
        <fullName evidence="2">Uncharacterized protein</fullName>
    </submittedName>
</protein>
<keyword evidence="1" id="KW-1133">Transmembrane helix</keyword>
<gene>
    <name evidence="2" type="ORF">LCGC14_1764320</name>
</gene>
<name>A0A0F9JZT6_9ZZZZ</name>
<comment type="caution">
    <text evidence="2">The sequence shown here is derived from an EMBL/GenBank/DDBJ whole genome shotgun (WGS) entry which is preliminary data.</text>
</comment>
<dbReference type="EMBL" id="LAZR01016455">
    <property type="protein sequence ID" value="KKM04428.1"/>
    <property type="molecule type" value="Genomic_DNA"/>
</dbReference>
<keyword evidence="1" id="KW-0472">Membrane</keyword>
<sequence>MTTEKDLLLLILVGTLASTITIGILGVSLITIVPIVDMFGLVTIGTYTIYALHRRYSGWEYVDE</sequence>
<accession>A0A0F9JZT6</accession>
<feature type="transmembrane region" description="Helical" evidence="1">
    <location>
        <begin position="32"/>
        <end position="52"/>
    </location>
</feature>